<name>A0A4D8PXA9_9PROT</name>
<dbReference type="EMBL" id="CP032328">
    <property type="protein sequence ID" value="QCO00499.1"/>
    <property type="molecule type" value="Genomic_DNA"/>
</dbReference>
<protein>
    <submittedName>
        <fullName evidence="2">Uncharacterized protein</fullName>
    </submittedName>
</protein>
<dbReference type="InterPro" id="IPR009679">
    <property type="entry name" value="Phage_186_CII-like"/>
</dbReference>
<dbReference type="RefSeq" id="WP_137119193.1">
    <property type="nucleotide sequence ID" value="NZ_CP032328.1"/>
</dbReference>
<keyword evidence="2" id="KW-0614">Plasmid</keyword>
<gene>
    <name evidence="2" type="ORF">D3093_35220</name>
</gene>
<organism evidence="2 3">
    <name type="scientific">Azospirillum argentinense</name>
    <dbReference type="NCBI Taxonomy" id="2970906"/>
    <lineage>
        <taxon>Bacteria</taxon>
        <taxon>Pseudomonadati</taxon>
        <taxon>Pseudomonadota</taxon>
        <taxon>Alphaproteobacteria</taxon>
        <taxon>Rhodospirillales</taxon>
        <taxon>Azospirillaceae</taxon>
        <taxon>Azospirillum</taxon>
    </lineage>
</organism>
<dbReference type="Pfam" id="PF06892">
    <property type="entry name" value="Phage_CP76"/>
    <property type="match status" value="1"/>
</dbReference>
<dbReference type="KEGG" id="aare:D3093_35220"/>
<feature type="region of interest" description="Disordered" evidence="1">
    <location>
        <begin position="144"/>
        <end position="166"/>
    </location>
</feature>
<dbReference type="AlphaFoldDB" id="A0A4D8PXA9"/>
<evidence type="ECO:0000313" key="3">
    <source>
        <dbReference type="Proteomes" id="UP000298595"/>
    </source>
</evidence>
<accession>A0A4D8PXA9</accession>
<evidence type="ECO:0000256" key="1">
    <source>
        <dbReference type="SAM" id="MobiDB-lite"/>
    </source>
</evidence>
<dbReference type="GO" id="GO:0003677">
    <property type="term" value="F:DNA binding"/>
    <property type="evidence" value="ECO:0007669"/>
    <property type="project" value="InterPro"/>
</dbReference>
<sequence>MTVYRKPGSIEDALRQAVQELSPQEIKQATGLTAAKFRKTSNPLDGTDLELADAAALDAALIARGKSPVFIEVMQEITAAKLAELQGDERPETDFARQLVRLDIESGTLAKEIDNALADDHVDQQERRRIARAAQNVMDHAREIRDAAEPPHVSGNVTQLRAEASA</sequence>
<proteinExistence type="predicted"/>
<dbReference type="Proteomes" id="UP000298595">
    <property type="component" value="Plasmid p7"/>
</dbReference>
<evidence type="ECO:0000313" key="2">
    <source>
        <dbReference type="EMBL" id="QCO00499.1"/>
    </source>
</evidence>
<geneLocation type="plasmid" evidence="2 3">
    <name>p7</name>
</geneLocation>
<reference evidence="2 3" key="1">
    <citation type="submission" date="2018-09" db="EMBL/GenBank/DDBJ databases">
        <title>Whole genome based analysis of evolution and adaptive divergence in Indian and Brazilian strains of Azospirillum brasilense.</title>
        <authorList>
            <person name="Singh C."/>
            <person name="Tripathi A.K."/>
        </authorList>
    </citation>
    <scope>NUCLEOTIDE SEQUENCE [LARGE SCALE GENOMIC DNA]</scope>
    <source>
        <strain evidence="2 3">MTCC4035</strain>
        <plasmid evidence="2 3">p7</plasmid>
    </source>
</reference>